<dbReference type="EnsemblMetazoa" id="CLYHEMT002741.1">
    <property type="protein sequence ID" value="CLYHEMP002741.1"/>
    <property type="gene ID" value="CLYHEMG002741"/>
</dbReference>
<feature type="transmembrane region" description="Helical" evidence="2">
    <location>
        <begin position="484"/>
        <end position="505"/>
    </location>
</feature>
<name>A0A7M5V335_9CNID</name>
<dbReference type="GO" id="GO:0005576">
    <property type="term" value="C:extracellular region"/>
    <property type="evidence" value="ECO:0007669"/>
    <property type="project" value="InterPro"/>
</dbReference>
<feature type="transmembrane region" description="Helical" evidence="2">
    <location>
        <begin position="341"/>
        <end position="371"/>
    </location>
</feature>
<reference evidence="4" key="1">
    <citation type="submission" date="2021-01" db="UniProtKB">
        <authorList>
            <consortium name="EnsemblMetazoa"/>
        </authorList>
    </citation>
    <scope>IDENTIFICATION</scope>
</reference>
<organism evidence="4 5">
    <name type="scientific">Clytia hemisphaerica</name>
    <dbReference type="NCBI Taxonomy" id="252671"/>
    <lineage>
        <taxon>Eukaryota</taxon>
        <taxon>Metazoa</taxon>
        <taxon>Cnidaria</taxon>
        <taxon>Hydrozoa</taxon>
        <taxon>Hydroidolina</taxon>
        <taxon>Leptothecata</taxon>
        <taxon>Obeliida</taxon>
        <taxon>Clytiidae</taxon>
        <taxon>Clytia</taxon>
    </lineage>
</organism>
<dbReference type="GeneID" id="136817841"/>
<dbReference type="InterPro" id="IPR003123">
    <property type="entry name" value="VPS9"/>
</dbReference>
<feature type="transmembrane region" description="Helical" evidence="2">
    <location>
        <begin position="377"/>
        <end position="396"/>
    </location>
</feature>
<evidence type="ECO:0000256" key="2">
    <source>
        <dbReference type="SAM" id="Phobius"/>
    </source>
</evidence>
<dbReference type="Pfam" id="PF02204">
    <property type="entry name" value="VPS9"/>
    <property type="match status" value="1"/>
</dbReference>
<evidence type="ECO:0000259" key="3">
    <source>
        <dbReference type="PROSITE" id="PS51205"/>
    </source>
</evidence>
<dbReference type="GO" id="GO:0006869">
    <property type="term" value="P:lipid transport"/>
    <property type="evidence" value="ECO:0007669"/>
    <property type="project" value="InterPro"/>
</dbReference>
<dbReference type="PANTHER" id="PTHR14096">
    <property type="entry name" value="APOLIPOPROTEIN L"/>
    <property type="match status" value="1"/>
</dbReference>
<comment type="similarity">
    <text evidence="1">Belongs to the apolipoprotein L family.</text>
</comment>
<dbReference type="GO" id="GO:0016020">
    <property type="term" value="C:membrane"/>
    <property type="evidence" value="ECO:0007669"/>
    <property type="project" value="TreeGrafter"/>
</dbReference>
<dbReference type="SUPFAM" id="SSF109993">
    <property type="entry name" value="VPS9 domain"/>
    <property type="match status" value="1"/>
</dbReference>
<keyword evidence="2" id="KW-0812">Transmembrane</keyword>
<keyword evidence="2" id="KW-0472">Membrane</keyword>
<dbReference type="GO" id="GO:0008289">
    <property type="term" value="F:lipid binding"/>
    <property type="evidence" value="ECO:0007669"/>
    <property type="project" value="InterPro"/>
</dbReference>
<dbReference type="InterPro" id="IPR037191">
    <property type="entry name" value="VPS9_dom_sf"/>
</dbReference>
<dbReference type="GO" id="GO:0042157">
    <property type="term" value="P:lipoprotein metabolic process"/>
    <property type="evidence" value="ECO:0007669"/>
    <property type="project" value="InterPro"/>
</dbReference>
<dbReference type="RefSeq" id="XP_066930276.1">
    <property type="nucleotide sequence ID" value="XM_067074175.1"/>
</dbReference>
<sequence length="585" mass="65759">MRTKQGLKVNIDNKGYKYKQLVEQEDNGHHEDAQNIVEQNSTEGNDQNEKLEHLNKLSVHSMEALSELSIYLNELTTGANNIIDVTVTLALFEAFHRPEFKDYTEEDKSLHQLIESLAWIEPEHLGIEFDLKDDKILSNFSHAVYCVAMMTTRDDPFQMIKDMVDCVKHVGQAAKDEVPADKLVPMVTFVLLKSNPQKLYSHLKHISAFFELNMQTHGKQDDHRIKYAIPSFYMNEMGYCFITMQAAVTDIKSMIVCEDTKKIMDERKEISQYYIQTENLEASFSDNYKERMNEYFNYLKEILNECIAMRINIRDAHREDMEAIAKRLDDNKLHANIAKTVGLCCSIGGGIVGIVGFGLMFTTFGASAIMIPVGASIGGSGGLAASIATFAEYGIARSKTNQIKKKREEYEKKVIELLLCIQNIGNMVEAWGIRHQHVLGTAGRTLLLLTDVVVKLARLGVAAENIGDVAANVFRLAGAAGRGLAIAGVVINIVLLPIDMVFLGISIKNIIQKSQQAKAIRDWLNQNLPDENEIDEFVTKLQDSVLDFSSDVRGQKSKETLEQRQEDLKTALNEIKEMVEKKLAA</sequence>
<keyword evidence="5" id="KW-1185">Reference proteome</keyword>
<dbReference type="AlphaFoldDB" id="A0A7M5V335"/>
<dbReference type="Gene3D" id="1.20.1050.80">
    <property type="entry name" value="VPS9 domain"/>
    <property type="match status" value="1"/>
</dbReference>
<proteinExistence type="inferred from homology"/>
<feature type="domain" description="VPS9" evidence="3">
    <location>
        <begin position="104"/>
        <end position="260"/>
    </location>
</feature>
<evidence type="ECO:0000313" key="5">
    <source>
        <dbReference type="Proteomes" id="UP000594262"/>
    </source>
</evidence>
<evidence type="ECO:0000313" key="4">
    <source>
        <dbReference type="EnsemblMetazoa" id="CLYHEMP002741.1"/>
    </source>
</evidence>
<dbReference type="Proteomes" id="UP000594262">
    <property type="component" value="Unplaced"/>
</dbReference>
<evidence type="ECO:0000256" key="1">
    <source>
        <dbReference type="ARBA" id="ARBA00010090"/>
    </source>
</evidence>
<dbReference type="PROSITE" id="PS51205">
    <property type="entry name" value="VPS9"/>
    <property type="match status" value="1"/>
</dbReference>
<dbReference type="OrthoDB" id="300289at2759"/>
<accession>A0A7M5V335</accession>
<keyword evidence="2" id="KW-1133">Transmembrane helix</keyword>
<dbReference type="PANTHER" id="PTHR14096:SF28">
    <property type="entry name" value="APOLIPOPROTEIN L, 1-RELATED"/>
    <property type="match status" value="1"/>
</dbReference>
<dbReference type="InterPro" id="IPR008405">
    <property type="entry name" value="ApoL"/>
</dbReference>
<protein>
    <recommendedName>
        <fullName evidence="3">VPS9 domain-containing protein</fullName>
    </recommendedName>
</protein>